<name>A0ABP0CP85_9PEZI</name>
<dbReference type="Proteomes" id="UP001642482">
    <property type="component" value="Unassembled WGS sequence"/>
</dbReference>
<evidence type="ECO:0000313" key="1">
    <source>
        <dbReference type="EMBL" id="CAK7233385.1"/>
    </source>
</evidence>
<protein>
    <recommendedName>
        <fullName evidence="3">Fungal N-terminal domain-containing protein</fullName>
    </recommendedName>
</protein>
<sequence length="213" mass="24493">MASVLVFGDVTAACGLAYDIQRNLSDGSRRGDTMYTEFRAEVERMRYEVQRIRFIAMTDDLAFEYAESIAPVLETLKELKEALDMPTPEVEDPFRWENKDRCTSPSCSTSHAGYVDWYDYRRHENKSMCFNDYWSLVPAHDSRVLDTDLETYLDKMDGFKTNPRHTNVEELGTELWATTSLRDHLLLLSSNGRMKQTAACDHCSCSDDDDPLV</sequence>
<evidence type="ECO:0000313" key="2">
    <source>
        <dbReference type="Proteomes" id="UP001642482"/>
    </source>
</evidence>
<reference evidence="1 2" key="1">
    <citation type="submission" date="2024-01" db="EMBL/GenBank/DDBJ databases">
        <authorList>
            <person name="Allen C."/>
            <person name="Tagirdzhanova G."/>
        </authorList>
    </citation>
    <scope>NUCLEOTIDE SEQUENCE [LARGE SCALE GENOMIC DNA]</scope>
</reference>
<keyword evidence="2" id="KW-1185">Reference proteome</keyword>
<organism evidence="1 2">
    <name type="scientific">Sporothrix eucalyptigena</name>
    <dbReference type="NCBI Taxonomy" id="1812306"/>
    <lineage>
        <taxon>Eukaryota</taxon>
        <taxon>Fungi</taxon>
        <taxon>Dikarya</taxon>
        <taxon>Ascomycota</taxon>
        <taxon>Pezizomycotina</taxon>
        <taxon>Sordariomycetes</taxon>
        <taxon>Sordariomycetidae</taxon>
        <taxon>Ophiostomatales</taxon>
        <taxon>Ophiostomataceae</taxon>
        <taxon>Sporothrix</taxon>
    </lineage>
</organism>
<accession>A0ABP0CP85</accession>
<comment type="caution">
    <text evidence="1">The sequence shown here is derived from an EMBL/GenBank/DDBJ whole genome shotgun (WGS) entry which is preliminary data.</text>
</comment>
<evidence type="ECO:0008006" key="3">
    <source>
        <dbReference type="Google" id="ProtNLM"/>
    </source>
</evidence>
<proteinExistence type="predicted"/>
<gene>
    <name evidence="1" type="ORF">SEUCBS140593_008585</name>
</gene>
<dbReference type="EMBL" id="CAWUHD010000121">
    <property type="protein sequence ID" value="CAK7233385.1"/>
    <property type="molecule type" value="Genomic_DNA"/>
</dbReference>